<sequence>MWFFWMLVLIVLFTVAALAWWGIGITVPENARKTVRGILVLFDVVSVLLLMAGRHLLWMTEPVLKYGMLVLTAVWMAELFFGLFALFARPIYKLIYNEGKHSKNIPKDPERRRFLKGAAILPIAAAAGAGYGTFSERTKTVVREFDVPVDGLGPKADGFRIAQLSDVHLGLFYSLEDLKKLMEQAAATKADALVITGDLFDDDDINEKAAELIDSFCGSFAHGIWFCYGNHEYFRNISRTRKALGKTKIHVLVNDSARILTDTRPIYFCGADYPRFRPRFKELEEGFMKETMKGVPKEAVTVLLAHHPDFIDDASEYDVTLALTGHTHGGQLGLFGVPVVPPVFKYLRGKYIVGRTFGYVHCGNGSWFPFRFGCPPEIPVFRLTSA</sequence>
<dbReference type="AlphaFoldDB" id="A0A1M5A2K1"/>
<feature type="domain" description="Calcineurin-like phosphoesterase" evidence="2">
    <location>
        <begin position="159"/>
        <end position="329"/>
    </location>
</feature>
<accession>A0A1M5A2K1</accession>
<feature type="transmembrane region" description="Helical" evidence="1">
    <location>
        <begin position="38"/>
        <end position="57"/>
    </location>
</feature>
<name>A0A1M5A2K1_9FIRM</name>
<organism evidence="3 4">
    <name type="scientific">Schwartzia succinivorans DSM 10502</name>
    <dbReference type="NCBI Taxonomy" id="1123243"/>
    <lineage>
        <taxon>Bacteria</taxon>
        <taxon>Bacillati</taxon>
        <taxon>Bacillota</taxon>
        <taxon>Negativicutes</taxon>
        <taxon>Selenomonadales</taxon>
        <taxon>Selenomonadaceae</taxon>
        <taxon>Schwartzia</taxon>
    </lineage>
</organism>
<dbReference type="CDD" id="cd07385">
    <property type="entry name" value="MPP_YkuE_C"/>
    <property type="match status" value="1"/>
</dbReference>
<dbReference type="PANTHER" id="PTHR31302:SF0">
    <property type="entry name" value="TRANSMEMBRANE PROTEIN WITH METALLOPHOSPHOESTERASE DOMAIN"/>
    <property type="match status" value="1"/>
</dbReference>
<dbReference type="InterPro" id="IPR051158">
    <property type="entry name" value="Metallophosphoesterase_sf"/>
</dbReference>
<dbReference type="RefSeq" id="WP_094756607.1">
    <property type="nucleotide sequence ID" value="NZ_FQUG01000010.1"/>
</dbReference>
<dbReference type="EMBL" id="FQUG01000010">
    <property type="protein sequence ID" value="SHF24550.1"/>
    <property type="molecule type" value="Genomic_DNA"/>
</dbReference>
<keyword evidence="1" id="KW-0812">Transmembrane</keyword>
<gene>
    <name evidence="3" type="ORF">SAMN02745190_02178</name>
</gene>
<dbReference type="InterPro" id="IPR019546">
    <property type="entry name" value="TAT_signal_bac_arc"/>
</dbReference>
<feature type="transmembrane region" description="Helical" evidence="1">
    <location>
        <begin position="6"/>
        <end position="26"/>
    </location>
</feature>
<keyword evidence="1" id="KW-0472">Membrane</keyword>
<dbReference type="Proteomes" id="UP000184404">
    <property type="component" value="Unassembled WGS sequence"/>
</dbReference>
<dbReference type="Pfam" id="PF00149">
    <property type="entry name" value="Metallophos"/>
    <property type="match status" value="1"/>
</dbReference>
<evidence type="ECO:0000259" key="2">
    <source>
        <dbReference type="Pfam" id="PF00149"/>
    </source>
</evidence>
<dbReference type="Gene3D" id="3.60.21.10">
    <property type="match status" value="1"/>
</dbReference>
<dbReference type="SUPFAM" id="SSF56300">
    <property type="entry name" value="Metallo-dependent phosphatases"/>
    <property type="match status" value="1"/>
</dbReference>
<dbReference type="InterPro" id="IPR029052">
    <property type="entry name" value="Metallo-depent_PP-like"/>
</dbReference>
<dbReference type="PANTHER" id="PTHR31302">
    <property type="entry name" value="TRANSMEMBRANE PROTEIN WITH METALLOPHOSPHOESTERASE DOMAIN-RELATED"/>
    <property type="match status" value="1"/>
</dbReference>
<evidence type="ECO:0000313" key="4">
    <source>
        <dbReference type="Proteomes" id="UP000184404"/>
    </source>
</evidence>
<dbReference type="NCBIfam" id="TIGR01409">
    <property type="entry name" value="TAT_signal_seq"/>
    <property type="match status" value="1"/>
</dbReference>
<dbReference type="InterPro" id="IPR004843">
    <property type="entry name" value="Calcineurin-like_PHP"/>
</dbReference>
<evidence type="ECO:0000256" key="1">
    <source>
        <dbReference type="SAM" id="Phobius"/>
    </source>
</evidence>
<keyword evidence="4" id="KW-1185">Reference proteome</keyword>
<dbReference type="GO" id="GO:0016787">
    <property type="term" value="F:hydrolase activity"/>
    <property type="evidence" value="ECO:0007669"/>
    <property type="project" value="InterPro"/>
</dbReference>
<dbReference type="OrthoDB" id="9780884at2"/>
<evidence type="ECO:0000313" key="3">
    <source>
        <dbReference type="EMBL" id="SHF24550.1"/>
    </source>
</evidence>
<proteinExistence type="predicted"/>
<protein>
    <recommendedName>
        <fullName evidence="2">Calcineurin-like phosphoesterase domain-containing protein</fullName>
    </recommendedName>
</protein>
<feature type="transmembrane region" description="Helical" evidence="1">
    <location>
        <begin position="69"/>
        <end position="92"/>
    </location>
</feature>
<feature type="transmembrane region" description="Helical" evidence="1">
    <location>
        <begin position="113"/>
        <end position="134"/>
    </location>
</feature>
<reference evidence="3 4" key="1">
    <citation type="submission" date="2016-11" db="EMBL/GenBank/DDBJ databases">
        <authorList>
            <person name="Jaros S."/>
            <person name="Januszkiewicz K."/>
            <person name="Wedrychowicz H."/>
        </authorList>
    </citation>
    <scope>NUCLEOTIDE SEQUENCE [LARGE SCALE GENOMIC DNA]</scope>
    <source>
        <strain evidence="3 4">DSM 10502</strain>
    </source>
</reference>
<keyword evidence="1" id="KW-1133">Transmembrane helix</keyword>